<reference evidence="1 2" key="1">
    <citation type="submission" date="2016-03" db="EMBL/GenBank/DDBJ databases">
        <title>Shallow-sea hydrothermal system.</title>
        <authorList>
            <person name="Tang K."/>
        </authorList>
    </citation>
    <scope>NUCLEOTIDE SEQUENCE [LARGE SCALE GENOMIC DNA]</scope>
    <source>
        <strain evidence="1 2">JLT9</strain>
    </source>
</reference>
<gene>
    <name evidence="1" type="ORF">SGUI_0019</name>
</gene>
<proteinExistence type="predicted"/>
<protein>
    <submittedName>
        <fullName evidence="1">Uncharacterized protein</fullName>
    </submittedName>
</protein>
<dbReference type="STRING" id="1758689.SGUI_0019"/>
<dbReference type="KEGG" id="serj:SGUI_0019"/>
<accession>A0A1B1N7Q0</accession>
<sequence length="44" mass="5406">MVSPRCWRHDRDPLRGGRDYCWWVLIAEYSSGAHQRQTRFRCPR</sequence>
<organism evidence="1 2">
    <name type="scientific">Serinicoccus hydrothermalis</name>
    <dbReference type="NCBI Taxonomy" id="1758689"/>
    <lineage>
        <taxon>Bacteria</taxon>
        <taxon>Bacillati</taxon>
        <taxon>Actinomycetota</taxon>
        <taxon>Actinomycetes</taxon>
        <taxon>Micrococcales</taxon>
        <taxon>Ornithinimicrobiaceae</taxon>
        <taxon>Serinicoccus</taxon>
    </lineage>
</organism>
<evidence type="ECO:0000313" key="2">
    <source>
        <dbReference type="Proteomes" id="UP000092482"/>
    </source>
</evidence>
<evidence type="ECO:0000313" key="1">
    <source>
        <dbReference type="EMBL" id="ANS77415.1"/>
    </source>
</evidence>
<dbReference type="Proteomes" id="UP000092482">
    <property type="component" value="Chromosome"/>
</dbReference>
<keyword evidence="2" id="KW-1185">Reference proteome</keyword>
<dbReference type="AlphaFoldDB" id="A0A1B1N7Q0"/>
<dbReference type="EMBL" id="CP014989">
    <property type="protein sequence ID" value="ANS77415.1"/>
    <property type="molecule type" value="Genomic_DNA"/>
</dbReference>
<name>A0A1B1N7Q0_9MICO</name>